<dbReference type="KEGG" id="goe:100903884"/>
<proteinExistence type="predicted"/>
<gene>
    <name evidence="4" type="primary">LOC100903884</name>
</gene>
<evidence type="ECO:0000256" key="1">
    <source>
        <dbReference type="SAM" id="MobiDB-lite"/>
    </source>
</evidence>
<evidence type="ECO:0000256" key="2">
    <source>
        <dbReference type="SAM" id="SignalP"/>
    </source>
</evidence>
<sequence length="156" mass="18226">MRVLILIFLIYGLEYSLPKKIDLVYGAKYDCPNNQERIDYHYRYNGSIMCTVGCIVDSEERFFDYNSKRVDDGCKSCMVHYVIQPGAVYCVLFTACTDYFCKFSPDAEHPRPNIEGRRYLQELDFEKSGNRSLRARRRRKFKSENSTAPTPGIEVE</sequence>
<organism evidence="3 4">
    <name type="scientific">Galendromus occidentalis</name>
    <name type="common">western predatory mite</name>
    <dbReference type="NCBI Taxonomy" id="34638"/>
    <lineage>
        <taxon>Eukaryota</taxon>
        <taxon>Metazoa</taxon>
        <taxon>Ecdysozoa</taxon>
        <taxon>Arthropoda</taxon>
        <taxon>Chelicerata</taxon>
        <taxon>Arachnida</taxon>
        <taxon>Acari</taxon>
        <taxon>Parasitiformes</taxon>
        <taxon>Mesostigmata</taxon>
        <taxon>Gamasina</taxon>
        <taxon>Phytoseioidea</taxon>
        <taxon>Phytoseiidae</taxon>
        <taxon>Typhlodrominae</taxon>
        <taxon>Galendromus</taxon>
    </lineage>
</organism>
<feature type="region of interest" description="Disordered" evidence="1">
    <location>
        <begin position="131"/>
        <end position="156"/>
    </location>
</feature>
<keyword evidence="3" id="KW-1185">Reference proteome</keyword>
<dbReference type="Proteomes" id="UP000694867">
    <property type="component" value="Unplaced"/>
</dbReference>
<dbReference type="GeneID" id="100903884"/>
<dbReference type="RefSeq" id="XP_003742248.1">
    <property type="nucleotide sequence ID" value="XM_003742200.2"/>
</dbReference>
<dbReference type="AlphaFoldDB" id="A0AAJ6QSC1"/>
<evidence type="ECO:0000313" key="3">
    <source>
        <dbReference type="Proteomes" id="UP000694867"/>
    </source>
</evidence>
<feature type="signal peptide" evidence="2">
    <location>
        <begin position="1"/>
        <end position="18"/>
    </location>
</feature>
<evidence type="ECO:0000313" key="4">
    <source>
        <dbReference type="RefSeq" id="XP_003742248.1"/>
    </source>
</evidence>
<name>A0AAJ6QSC1_9ACAR</name>
<keyword evidence="2" id="KW-0732">Signal</keyword>
<protein>
    <submittedName>
        <fullName evidence="4">Uncharacterized protein LOC100903884</fullName>
    </submittedName>
</protein>
<reference evidence="4" key="1">
    <citation type="submission" date="2025-08" db="UniProtKB">
        <authorList>
            <consortium name="RefSeq"/>
        </authorList>
    </citation>
    <scope>IDENTIFICATION</scope>
</reference>
<accession>A0AAJ6QSC1</accession>
<feature type="chain" id="PRO_5042491465" evidence="2">
    <location>
        <begin position="19"/>
        <end position="156"/>
    </location>
</feature>